<evidence type="ECO:0000313" key="3">
    <source>
        <dbReference type="Proteomes" id="UP001143486"/>
    </source>
</evidence>
<feature type="transmembrane region" description="Helical" evidence="1">
    <location>
        <begin position="34"/>
        <end position="57"/>
    </location>
</feature>
<dbReference type="RefSeq" id="WP_271185523.1">
    <property type="nucleotide sequence ID" value="NZ_BSFE01000001.1"/>
</dbReference>
<feature type="transmembrane region" description="Helical" evidence="1">
    <location>
        <begin position="7"/>
        <end position="28"/>
    </location>
</feature>
<keyword evidence="3" id="KW-1185">Reference proteome</keyword>
<dbReference type="InterPro" id="IPR016410">
    <property type="entry name" value="Phage_imm"/>
</dbReference>
<dbReference type="Proteomes" id="UP001143486">
    <property type="component" value="Unassembled WGS sequence"/>
</dbReference>
<evidence type="ECO:0008006" key="4">
    <source>
        <dbReference type="Google" id="ProtNLM"/>
    </source>
</evidence>
<dbReference type="EMBL" id="BSFE01000001">
    <property type="protein sequence ID" value="GLK51131.1"/>
    <property type="molecule type" value="Genomic_DNA"/>
</dbReference>
<sequence length="68" mass="7677">MEIVMMGGAEFGIIALLLMFLPTLIALLRGHDNTFAIFLTNLLLGWTVIGWVVALIWSFTAIRRRMRA</sequence>
<comment type="caution">
    <text evidence="2">The sequence shown here is derived from an EMBL/GenBank/DDBJ whole genome shotgun (WGS) entry which is preliminary data.</text>
</comment>
<evidence type="ECO:0000313" key="2">
    <source>
        <dbReference type="EMBL" id="GLK51131.1"/>
    </source>
</evidence>
<dbReference type="Pfam" id="PF14373">
    <property type="entry name" value="Imm_superinfect"/>
    <property type="match status" value="1"/>
</dbReference>
<reference evidence="2" key="2">
    <citation type="submission" date="2023-01" db="EMBL/GenBank/DDBJ databases">
        <authorList>
            <person name="Sun Q."/>
            <person name="Evtushenko L."/>
        </authorList>
    </citation>
    <scope>NUCLEOTIDE SEQUENCE</scope>
    <source>
        <strain evidence="2">VKM B-1513</strain>
    </source>
</reference>
<organism evidence="2 3">
    <name type="scientific">Maricaulis virginensis</name>
    <dbReference type="NCBI Taxonomy" id="144022"/>
    <lineage>
        <taxon>Bacteria</taxon>
        <taxon>Pseudomonadati</taxon>
        <taxon>Pseudomonadota</taxon>
        <taxon>Alphaproteobacteria</taxon>
        <taxon>Maricaulales</taxon>
        <taxon>Maricaulaceae</taxon>
        <taxon>Maricaulis</taxon>
    </lineage>
</organism>
<keyword evidence="1" id="KW-1133">Transmembrane helix</keyword>
<accession>A0A9W6MMR6</accession>
<evidence type="ECO:0000256" key="1">
    <source>
        <dbReference type="SAM" id="Phobius"/>
    </source>
</evidence>
<proteinExistence type="predicted"/>
<keyword evidence="1" id="KW-0472">Membrane</keyword>
<dbReference type="AlphaFoldDB" id="A0A9W6MMR6"/>
<reference evidence="2" key="1">
    <citation type="journal article" date="2014" name="Int. J. Syst. Evol. Microbiol.">
        <title>Complete genome sequence of Corynebacterium casei LMG S-19264T (=DSM 44701T), isolated from a smear-ripened cheese.</title>
        <authorList>
            <consortium name="US DOE Joint Genome Institute (JGI-PGF)"/>
            <person name="Walter F."/>
            <person name="Albersmeier A."/>
            <person name="Kalinowski J."/>
            <person name="Ruckert C."/>
        </authorList>
    </citation>
    <scope>NUCLEOTIDE SEQUENCE</scope>
    <source>
        <strain evidence="2">VKM B-1513</strain>
    </source>
</reference>
<gene>
    <name evidence="2" type="ORF">GCM10017621_06390</name>
</gene>
<keyword evidence="1" id="KW-0812">Transmembrane</keyword>
<name>A0A9W6MMR6_9PROT</name>
<protein>
    <recommendedName>
        <fullName evidence="4">Superinfection immunity protein</fullName>
    </recommendedName>
</protein>